<accession>A0A1N7JM81</accession>
<evidence type="ECO:0000313" key="1">
    <source>
        <dbReference type="EMBL" id="SIS50472.1"/>
    </source>
</evidence>
<dbReference type="Proteomes" id="UP000186026">
    <property type="component" value="Unassembled WGS sequence"/>
</dbReference>
<protein>
    <submittedName>
        <fullName evidence="1">Uncharacterized protein</fullName>
    </submittedName>
</protein>
<proteinExistence type="predicted"/>
<dbReference type="EMBL" id="FTOP01000001">
    <property type="protein sequence ID" value="SIS50472.1"/>
    <property type="molecule type" value="Genomic_DNA"/>
</dbReference>
<dbReference type="STRING" id="529505.SAMN05421761_101139"/>
<dbReference type="AlphaFoldDB" id="A0A1N7JM81"/>
<evidence type="ECO:0000313" key="2">
    <source>
        <dbReference type="Proteomes" id="UP000186026"/>
    </source>
</evidence>
<reference evidence="2" key="1">
    <citation type="submission" date="2017-01" db="EMBL/GenBank/DDBJ databases">
        <authorList>
            <person name="Varghese N."/>
            <person name="Submissions S."/>
        </authorList>
    </citation>
    <scope>NUCLEOTIDE SEQUENCE [LARGE SCALE GENOMIC DNA]</scope>
    <source>
        <strain evidence="2">DSM 46698</strain>
    </source>
</reference>
<sequence length="47" mass="5388">MQEGTVHLASFSSPLSSDLFHFDLFSNDRFFVVDVDIVAPFFEFTEV</sequence>
<organism evidence="1 2">
    <name type="scientific">Belliella pelovolcani</name>
    <dbReference type="NCBI Taxonomy" id="529505"/>
    <lineage>
        <taxon>Bacteria</taxon>
        <taxon>Pseudomonadati</taxon>
        <taxon>Bacteroidota</taxon>
        <taxon>Cytophagia</taxon>
        <taxon>Cytophagales</taxon>
        <taxon>Cyclobacteriaceae</taxon>
        <taxon>Belliella</taxon>
    </lineage>
</organism>
<gene>
    <name evidence="1" type="ORF">SAMN05421761_101139</name>
</gene>
<name>A0A1N7JM81_9BACT</name>
<keyword evidence="2" id="KW-1185">Reference proteome</keyword>